<dbReference type="Pfam" id="PF07355">
    <property type="entry name" value="GRDB"/>
    <property type="match status" value="1"/>
</dbReference>
<gene>
    <name evidence="2" type="ORF">BED41_11305</name>
</gene>
<keyword evidence="1" id="KW-0560">Oxidoreductase</keyword>
<keyword evidence="3" id="KW-1185">Reference proteome</keyword>
<dbReference type="STRING" id="1197717.BED41_11305"/>
<dbReference type="AlphaFoldDB" id="A0A1B2I6N8"/>
<dbReference type="NCBIfam" id="TIGR01918">
    <property type="entry name" value="various_sel_PB"/>
    <property type="match status" value="1"/>
</dbReference>
<dbReference type="GO" id="GO:0050485">
    <property type="term" value="F:oxidoreductase activity, acting on X-H and Y-H to form an X-Y bond, with a disulfide as acceptor"/>
    <property type="evidence" value="ECO:0007669"/>
    <property type="project" value="InterPro"/>
</dbReference>
<dbReference type="KEGG" id="cpor:BED41_11305"/>
<dbReference type="InterPro" id="IPR010187">
    <property type="entry name" value="Various_sel_PB"/>
</dbReference>
<accession>A0A1B2I6N8</accession>
<dbReference type="GO" id="GO:0008168">
    <property type="term" value="F:methyltransferase activity"/>
    <property type="evidence" value="ECO:0007669"/>
    <property type="project" value="UniProtKB-KW"/>
</dbReference>
<dbReference type="Proteomes" id="UP000093044">
    <property type="component" value="Chromosome"/>
</dbReference>
<evidence type="ECO:0000313" key="3">
    <source>
        <dbReference type="Proteomes" id="UP000093044"/>
    </source>
</evidence>
<organism evidence="2 3">
    <name type="scientific">Cloacibacillus porcorum</name>
    <dbReference type="NCBI Taxonomy" id="1197717"/>
    <lineage>
        <taxon>Bacteria</taxon>
        <taxon>Thermotogati</taxon>
        <taxon>Synergistota</taxon>
        <taxon>Synergistia</taxon>
        <taxon>Synergistales</taxon>
        <taxon>Synergistaceae</taxon>
        <taxon>Cloacibacillus</taxon>
    </lineage>
</organism>
<name>A0A1B2I6N8_9BACT</name>
<reference evidence="2" key="1">
    <citation type="submission" date="2016-08" db="EMBL/GenBank/DDBJ databases">
        <title>Complete genome of Cloacibacillus porcorum.</title>
        <authorList>
            <person name="Looft T."/>
            <person name="Bayles D.O."/>
            <person name="Alt D.P."/>
        </authorList>
    </citation>
    <scope>NUCLEOTIDE SEQUENCE [LARGE SCALE GENOMIC DNA]</scope>
    <source>
        <strain evidence="2">CL-84</strain>
    </source>
</reference>
<sequence length="347" mass="37615">MKAIHYINQFFGQVGGEDAADSKPLFNEKPIGCSLMLDGLMPDIEVTNTIVCGDNYITNHTDEALAEIFAWLDTKQFDIFFAGPAFMAGRYGVGCGLVCKAVAERYGVPVITSMNEENPGVEEYKSSCVIFKGGRKATFMKDDLTLMAKYAEKIAKGEKLLPAAEEGYFPRGIRSEIPAPGGVMAADRVIDMLLKKLSGEPFQTELVIPKTDRIPPAPAVKDLSKCTIALVSSSGVVPSDNPDRIQSASAQKWGKYNIAGMDHLPTGEFKTIHAGFDPEAMCAVPDRGIPLDAMRAYEKEGKFAKLYDYYYVTVGTGTTQNYAAKFGKEIAAELKQAGVDAVILTAT</sequence>
<proteinExistence type="predicted"/>
<dbReference type="GO" id="GO:0032259">
    <property type="term" value="P:methylation"/>
    <property type="evidence" value="ECO:0007669"/>
    <property type="project" value="UniProtKB-KW"/>
</dbReference>
<evidence type="ECO:0000313" key="2">
    <source>
        <dbReference type="EMBL" id="ANZ45607.1"/>
    </source>
</evidence>
<protein>
    <submittedName>
        <fullName evidence="2">Beta-aspartate methyltransferase</fullName>
    </submittedName>
</protein>
<keyword evidence="2" id="KW-0489">Methyltransferase</keyword>
<keyword evidence="2" id="KW-0808">Transferase</keyword>
<evidence type="ECO:0000256" key="1">
    <source>
        <dbReference type="ARBA" id="ARBA00023002"/>
    </source>
</evidence>
<dbReference type="EMBL" id="CP016757">
    <property type="protein sequence ID" value="ANZ45607.1"/>
    <property type="molecule type" value="Genomic_DNA"/>
</dbReference>